<comment type="similarity">
    <text evidence="5">Belongs to the anthrone oxygenase family.</text>
</comment>
<evidence type="ECO:0000256" key="1">
    <source>
        <dbReference type="ARBA" id="ARBA00004141"/>
    </source>
</evidence>
<organism evidence="7 8">
    <name type="scientific">Pseudovirgaria hyperparasitica</name>
    <dbReference type="NCBI Taxonomy" id="470096"/>
    <lineage>
        <taxon>Eukaryota</taxon>
        <taxon>Fungi</taxon>
        <taxon>Dikarya</taxon>
        <taxon>Ascomycota</taxon>
        <taxon>Pezizomycotina</taxon>
        <taxon>Dothideomycetes</taxon>
        <taxon>Dothideomycetes incertae sedis</taxon>
        <taxon>Acrospermales</taxon>
        <taxon>Acrospermaceae</taxon>
        <taxon>Pseudovirgaria</taxon>
    </lineage>
</organism>
<feature type="transmembrane region" description="Helical" evidence="6">
    <location>
        <begin position="147"/>
        <end position="171"/>
    </location>
</feature>
<keyword evidence="3 6" id="KW-1133">Transmembrane helix</keyword>
<dbReference type="Pfam" id="PF08592">
    <property type="entry name" value="Anthrone_oxy"/>
    <property type="match status" value="1"/>
</dbReference>
<protein>
    <recommendedName>
        <fullName evidence="9">DUF1772-domain-containing protein</fullName>
    </recommendedName>
</protein>
<dbReference type="PANTHER" id="PTHR35042">
    <property type="entry name" value="ANTHRONE OXYGENASE ENCC"/>
    <property type="match status" value="1"/>
</dbReference>
<feature type="transmembrane region" description="Helical" evidence="6">
    <location>
        <begin position="118"/>
        <end position="135"/>
    </location>
</feature>
<gene>
    <name evidence="7" type="ORF">EJ05DRAFT_170875</name>
</gene>
<evidence type="ECO:0000256" key="6">
    <source>
        <dbReference type="SAM" id="Phobius"/>
    </source>
</evidence>
<dbReference type="InterPro" id="IPR013901">
    <property type="entry name" value="Anthrone_oxy"/>
</dbReference>
<reference evidence="7" key="1">
    <citation type="journal article" date="2020" name="Stud. Mycol.">
        <title>101 Dothideomycetes genomes: a test case for predicting lifestyles and emergence of pathogens.</title>
        <authorList>
            <person name="Haridas S."/>
            <person name="Albert R."/>
            <person name="Binder M."/>
            <person name="Bloem J."/>
            <person name="Labutti K."/>
            <person name="Salamov A."/>
            <person name="Andreopoulos B."/>
            <person name="Baker S."/>
            <person name="Barry K."/>
            <person name="Bills G."/>
            <person name="Bluhm B."/>
            <person name="Cannon C."/>
            <person name="Castanera R."/>
            <person name="Culley D."/>
            <person name="Daum C."/>
            <person name="Ezra D."/>
            <person name="Gonzalez J."/>
            <person name="Henrissat B."/>
            <person name="Kuo A."/>
            <person name="Liang C."/>
            <person name="Lipzen A."/>
            <person name="Lutzoni F."/>
            <person name="Magnuson J."/>
            <person name="Mondo S."/>
            <person name="Nolan M."/>
            <person name="Ohm R."/>
            <person name="Pangilinan J."/>
            <person name="Park H.-J."/>
            <person name="Ramirez L."/>
            <person name="Alfaro M."/>
            <person name="Sun H."/>
            <person name="Tritt A."/>
            <person name="Yoshinaga Y."/>
            <person name="Zwiers L.-H."/>
            <person name="Turgeon B."/>
            <person name="Goodwin S."/>
            <person name="Spatafora J."/>
            <person name="Crous P."/>
            <person name="Grigoriev I."/>
        </authorList>
    </citation>
    <scope>NUCLEOTIDE SEQUENCE</scope>
    <source>
        <strain evidence="7">CBS 121739</strain>
    </source>
</reference>
<feature type="transmembrane region" description="Helical" evidence="6">
    <location>
        <begin position="12"/>
        <end position="32"/>
    </location>
</feature>
<evidence type="ECO:0000256" key="4">
    <source>
        <dbReference type="ARBA" id="ARBA00023136"/>
    </source>
</evidence>
<evidence type="ECO:0000256" key="5">
    <source>
        <dbReference type="ARBA" id="ARBA00034313"/>
    </source>
</evidence>
<dbReference type="PANTHER" id="PTHR35042:SF1">
    <property type="entry name" value="DUF1772-DOMAIN-CONTAINING PROTEIN"/>
    <property type="match status" value="1"/>
</dbReference>
<dbReference type="Proteomes" id="UP000799437">
    <property type="component" value="Unassembled WGS sequence"/>
</dbReference>
<keyword evidence="8" id="KW-1185">Reference proteome</keyword>
<evidence type="ECO:0000313" key="7">
    <source>
        <dbReference type="EMBL" id="KAF2753758.1"/>
    </source>
</evidence>
<dbReference type="RefSeq" id="XP_033596209.1">
    <property type="nucleotide sequence ID" value="XM_033739508.1"/>
</dbReference>
<evidence type="ECO:0000313" key="8">
    <source>
        <dbReference type="Proteomes" id="UP000799437"/>
    </source>
</evidence>
<dbReference type="AlphaFoldDB" id="A0A6A6VSV7"/>
<feature type="transmembrane region" description="Helical" evidence="6">
    <location>
        <begin position="201"/>
        <end position="222"/>
    </location>
</feature>
<evidence type="ECO:0000256" key="2">
    <source>
        <dbReference type="ARBA" id="ARBA00022692"/>
    </source>
</evidence>
<keyword evidence="2 6" id="KW-0812">Transmembrane</keyword>
<proteinExistence type="inferred from homology"/>
<comment type="subcellular location">
    <subcellularLocation>
        <location evidence="1">Membrane</location>
        <topology evidence="1">Multi-pass membrane protein</topology>
    </subcellularLocation>
</comment>
<keyword evidence="4 6" id="KW-0472">Membrane</keyword>
<sequence length="224" mass="24501">MTSQLPASLRIAQVVGITTSAFITGMSLSYTYQFLSNPASHHLAASASHLSPKAGEHHAIKWIDRISFWLSCVDLPKLMHQTGGFSTISYAAIPPLHLSPAPILARQWNELHDLGRRIALSVTLASALAFSYLATDAGKHPLRHSSYAFELYTGAAVFIPAFVPFTMFFMANTTEDLHAKAVDSKFGEEENLRKLVCNWRYYNYTRAGLTAVGALMGTIAVVGL</sequence>
<evidence type="ECO:0000256" key="3">
    <source>
        <dbReference type="ARBA" id="ARBA00022989"/>
    </source>
</evidence>
<name>A0A6A6VSV7_9PEZI</name>
<dbReference type="GO" id="GO:0016020">
    <property type="term" value="C:membrane"/>
    <property type="evidence" value="ECO:0007669"/>
    <property type="project" value="UniProtKB-SubCell"/>
</dbReference>
<evidence type="ECO:0008006" key="9">
    <source>
        <dbReference type="Google" id="ProtNLM"/>
    </source>
</evidence>
<dbReference type="OrthoDB" id="5954308at2759"/>
<dbReference type="GeneID" id="54480562"/>
<dbReference type="EMBL" id="ML996583">
    <property type="protein sequence ID" value="KAF2753758.1"/>
    <property type="molecule type" value="Genomic_DNA"/>
</dbReference>
<accession>A0A6A6VSV7</accession>